<sequence>MEVDSIRDFEKQLSYDCAETSVKIKKKKKKKAKYLGSAYNHGWQLDSVVLNEQARQILEFRILGLYKKKVLCFRV</sequence>
<keyword evidence="2" id="KW-1185">Reference proteome</keyword>
<dbReference type="AlphaFoldDB" id="A0AAN9IWA2"/>
<organism evidence="1 2">
    <name type="scientific">Crotalaria pallida</name>
    <name type="common">Smooth rattlebox</name>
    <name type="synonym">Crotalaria striata</name>
    <dbReference type="NCBI Taxonomy" id="3830"/>
    <lineage>
        <taxon>Eukaryota</taxon>
        <taxon>Viridiplantae</taxon>
        <taxon>Streptophyta</taxon>
        <taxon>Embryophyta</taxon>
        <taxon>Tracheophyta</taxon>
        <taxon>Spermatophyta</taxon>
        <taxon>Magnoliopsida</taxon>
        <taxon>eudicotyledons</taxon>
        <taxon>Gunneridae</taxon>
        <taxon>Pentapetalae</taxon>
        <taxon>rosids</taxon>
        <taxon>fabids</taxon>
        <taxon>Fabales</taxon>
        <taxon>Fabaceae</taxon>
        <taxon>Papilionoideae</taxon>
        <taxon>50 kb inversion clade</taxon>
        <taxon>genistoids sensu lato</taxon>
        <taxon>core genistoids</taxon>
        <taxon>Crotalarieae</taxon>
        <taxon>Crotalaria</taxon>
    </lineage>
</organism>
<dbReference type="Proteomes" id="UP001372338">
    <property type="component" value="Unassembled WGS sequence"/>
</dbReference>
<comment type="caution">
    <text evidence="1">The sequence shown here is derived from an EMBL/GenBank/DDBJ whole genome shotgun (WGS) entry which is preliminary data.</text>
</comment>
<dbReference type="PANTHER" id="PTHR46774">
    <property type="entry name" value="CHROMATIN MODIFICATION-RELATED PROTEIN EAF1 A-RELATED"/>
    <property type="match status" value="1"/>
</dbReference>
<accession>A0AAN9IWA2</accession>
<dbReference type="GO" id="GO:0035267">
    <property type="term" value="C:NuA4 histone acetyltransferase complex"/>
    <property type="evidence" value="ECO:0007669"/>
    <property type="project" value="InterPro"/>
</dbReference>
<reference evidence="1 2" key="1">
    <citation type="submission" date="2024-01" db="EMBL/GenBank/DDBJ databases">
        <title>The genomes of 5 underutilized Papilionoideae crops provide insights into root nodulation and disease resistanc.</title>
        <authorList>
            <person name="Yuan L."/>
        </authorList>
    </citation>
    <scope>NUCLEOTIDE SEQUENCE [LARGE SCALE GENOMIC DNA]</scope>
    <source>
        <strain evidence="1">ZHUSHIDOU_FW_LH</strain>
        <tissue evidence="1">Leaf</tissue>
    </source>
</reference>
<dbReference type="InterPro" id="IPR044798">
    <property type="entry name" value="EAF1A/B"/>
</dbReference>
<name>A0AAN9IWA2_CROPI</name>
<evidence type="ECO:0000313" key="2">
    <source>
        <dbReference type="Proteomes" id="UP001372338"/>
    </source>
</evidence>
<proteinExistence type="predicted"/>
<protein>
    <submittedName>
        <fullName evidence="1">Uncharacterized protein</fullName>
    </submittedName>
</protein>
<evidence type="ECO:0000313" key="1">
    <source>
        <dbReference type="EMBL" id="KAK7287341.1"/>
    </source>
</evidence>
<gene>
    <name evidence="1" type="ORF">RIF29_00612</name>
</gene>
<dbReference type="PANTHER" id="PTHR46774:SF3">
    <property type="entry name" value="CHROMATIN MODIFICATION-RELATED PROTEIN EAF1 A-RELATED"/>
    <property type="match status" value="1"/>
</dbReference>
<dbReference type="EMBL" id="JAYWIO010000001">
    <property type="protein sequence ID" value="KAK7287341.1"/>
    <property type="molecule type" value="Genomic_DNA"/>
</dbReference>